<accession>A0ACD0NKX9</accession>
<evidence type="ECO:0000313" key="2">
    <source>
        <dbReference type="Proteomes" id="UP000245626"/>
    </source>
</evidence>
<protein>
    <submittedName>
        <fullName evidence="1">Uncharacterized protein</fullName>
    </submittedName>
</protein>
<dbReference type="EMBL" id="KZ821026">
    <property type="protein sequence ID" value="PWN46473.1"/>
    <property type="molecule type" value="Genomic_DNA"/>
</dbReference>
<sequence>MVSAQIGVQFPGREPIFSPSLLNHPVYPYVPSLRHPEQIQINPPSHTSYLP</sequence>
<keyword evidence="2" id="KW-1185">Reference proteome</keyword>
<evidence type="ECO:0000313" key="1">
    <source>
        <dbReference type="EMBL" id="PWN46473.1"/>
    </source>
</evidence>
<reference evidence="1 2" key="1">
    <citation type="journal article" date="2018" name="Mol. Biol. Evol.">
        <title>Broad Genomic Sampling Reveals a Smut Pathogenic Ancestry of the Fungal Clade Ustilaginomycotina.</title>
        <authorList>
            <person name="Kijpornyongpan T."/>
            <person name="Mondo S.J."/>
            <person name="Barry K."/>
            <person name="Sandor L."/>
            <person name="Lee J."/>
            <person name="Lipzen A."/>
            <person name="Pangilinan J."/>
            <person name="LaButti K."/>
            <person name="Hainaut M."/>
            <person name="Henrissat B."/>
            <person name="Grigoriev I.V."/>
            <person name="Spatafora J.W."/>
            <person name="Aime M.C."/>
        </authorList>
    </citation>
    <scope>NUCLEOTIDE SEQUENCE [LARGE SCALE GENOMIC DNA]</scope>
    <source>
        <strain evidence="1 2">SA 807</strain>
    </source>
</reference>
<dbReference type="Proteomes" id="UP000245626">
    <property type="component" value="Unassembled WGS sequence"/>
</dbReference>
<organism evidence="1 2">
    <name type="scientific">Violaceomyces palustris</name>
    <dbReference type="NCBI Taxonomy" id="1673888"/>
    <lineage>
        <taxon>Eukaryota</taxon>
        <taxon>Fungi</taxon>
        <taxon>Dikarya</taxon>
        <taxon>Basidiomycota</taxon>
        <taxon>Ustilaginomycotina</taxon>
        <taxon>Ustilaginomycetes</taxon>
        <taxon>Violaceomycetales</taxon>
        <taxon>Violaceomycetaceae</taxon>
        <taxon>Violaceomyces</taxon>
    </lineage>
</organism>
<proteinExistence type="predicted"/>
<name>A0ACD0NKX9_9BASI</name>
<gene>
    <name evidence="1" type="ORF">IE53DRAFT_391330</name>
</gene>